<dbReference type="InterPro" id="IPR036396">
    <property type="entry name" value="Cyt_P450_sf"/>
</dbReference>
<organism evidence="7 8">
    <name type="scientific">Diaporthe australafricana</name>
    <dbReference type="NCBI Taxonomy" id="127596"/>
    <lineage>
        <taxon>Eukaryota</taxon>
        <taxon>Fungi</taxon>
        <taxon>Dikarya</taxon>
        <taxon>Ascomycota</taxon>
        <taxon>Pezizomycotina</taxon>
        <taxon>Sordariomycetes</taxon>
        <taxon>Sordariomycetidae</taxon>
        <taxon>Diaporthales</taxon>
        <taxon>Diaporthaceae</taxon>
        <taxon>Diaporthe</taxon>
    </lineage>
</organism>
<dbReference type="InterPro" id="IPR053007">
    <property type="entry name" value="CYP450_monoxygenase_sec-met"/>
</dbReference>
<evidence type="ECO:0000313" key="7">
    <source>
        <dbReference type="EMBL" id="KAL1848963.1"/>
    </source>
</evidence>
<dbReference type="InterPro" id="IPR001128">
    <property type="entry name" value="Cyt_P450"/>
</dbReference>
<evidence type="ECO:0000313" key="8">
    <source>
        <dbReference type="Proteomes" id="UP001583177"/>
    </source>
</evidence>
<comment type="cofactor">
    <cofactor evidence="1">
        <name>heme</name>
        <dbReference type="ChEBI" id="CHEBI:30413"/>
    </cofactor>
</comment>
<keyword evidence="6" id="KW-0472">Membrane</keyword>
<dbReference type="Gene3D" id="1.10.630.10">
    <property type="entry name" value="Cytochrome P450"/>
    <property type="match status" value="1"/>
</dbReference>
<comment type="similarity">
    <text evidence="2">Belongs to the cytochrome P450 family.</text>
</comment>
<name>A0ABR3VZ58_9PEZI</name>
<keyword evidence="5" id="KW-0560">Oxidoreductase</keyword>
<proteinExistence type="inferred from homology"/>
<evidence type="ECO:0000256" key="4">
    <source>
        <dbReference type="ARBA" id="ARBA00023004"/>
    </source>
</evidence>
<dbReference type="PANTHER" id="PTHR47582:SF1">
    <property type="entry name" value="P450, PUTATIVE (EUROFUNG)-RELATED"/>
    <property type="match status" value="1"/>
</dbReference>
<protein>
    <recommendedName>
        <fullName evidence="9">Prostacyclin synthase</fullName>
    </recommendedName>
</protein>
<keyword evidence="6" id="KW-1133">Transmembrane helix</keyword>
<sequence length="306" mass="34207">MATTMTAIKDRYIVLQKALTSYFENDIDSGRVSQLTLQTTRMQREYGFSASDMGVAYIQVIHAALMNVVPTIFWVLANVFSRPKLLADLRDEALGAIKQRELPDGRRQVSVEVGRLETLCPKLTSVFRETLRLTSVSTLYRRVLKDTSISENIDGVSGRSYLLKKGVTIMISKIVGSRNPALWESTGAPTDAFDPERFLQWTEKKNGADAAARKKAYYPFGGGKELCPGRNFAATEVLGLMVVLLNGFEITSAAKVDAPIVLPEPAKPKMTTGVMHPDKKSDLRARIRRRPGWENVEWSPWYTEDT</sequence>
<evidence type="ECO:0000256" key="5">
    <source>
        <dbReference type="ARBA" id="ARBA00023033"/>
    </source>
</evidence>
<keyword evidence="8" id="KW-1185">Reference proteome</keyword>
<keyword evidence="6" id="KW-0812">Transmembrane</keyword>
<comment type="caution">
    <text evidence="7">The sequence shown here is derived from an EMBL/GenBank/DDBJ whole genome shotgun (WGS) entry which is preliminary data.</text>
</comment>
<dbReference type="InterPro" id="IPR002403">
    <property type="entry name" value="Cyt_P450_E_grp-IV"/>
</dbReference>
<evidence type="ECO:0000256" key="1">
    <source>
        <dbReference type="ARBA" id="ARBA00001971"/>
    </source>
</evidence>
<dbReference type="Pfam" id="PF00067">
    <property type="entry name" value="p450"/>
    <property type="match status" value="1"/>
</dbReference>
<dbReference type="EMBL" id="JAWRVE010000208">
    <property type="protein sequence ID" value="KAL1848963.1"/>
    <property type="molecule type" value="Genomic_DNA"/>
</dbReference>
<keyword evidence="5" id="KW-0503">Monooxygenase</keyword>
<dbReference type="PRINTS" id="PR00465">
    <property type="entry name" value="EP450IV"/>
</dbReference>
<dbReference type="Proteomes" id="UP001583177">
    <property type="component" value="Unassembled WGS sequence"/>
</dbReference>
<evidence type="ECO:0000256" key="6">
    <source>
        <dbReference type="SAM" id="Phobius"/>
    </source>
</evidence>
<dbReference type="PANTHER" id="PTHR47582">
    <property type="entry name" value="P450, PUTATIVE (EUROFUNG)-RELATED"/>
    <property type="match status" value="1"/>
</dbReference>
<dbReference type="SUPFAM" id="SSF48264">
    <property type="entry name" value="Cytochrome P450"/>
    <property type="match status" value="1"/>
</dbReference>
<accession>A0ABR3VZ58</accession>
<gene>
    <name evidence="7" type="ORF">Daus18300_013422</name>
</gene>
<evidence type="ECO:0008006" key="9">
    <source>
        <dbReference type="Google" id="ProtNLM"/>
    </source>
</evidence>
<keyword evidence="4" id="KW-0408">Iron</keyword>
<reference evidence="7 8" key="1">
    <citation type="journal article" date="2024" name="IMA Fungus">
        <title>IMA Genome - F19 : A genome assembly and annotation guide to empower mycologists, including annotated draft genome sequences of Ceratocystis pirilliformis, Diaporthe australafricana, Fusarium ophioides, Paecilomyces lecythidis, and Sporothrix stenoceras.</title>
        <authorList>
            <person name="Aylward J."/>
            <person name="Wilson A.M."/>
            <person name="Visagie C.M."/>
            <person name="Spraker J."/>
            <person name="Barnes I."/>
            <person name="Buitendag C."/>
            <person name="Ceriani C."/>
            <person name="Del Mar Angel L."/>
            <person name="du Plessis D."/>
            <person name="Fuchs T."/>
            <person name="Gasser K."/>
            <person name="Kramer D."/>
            <person name="Li W."/>
            <person name="Munsamy K."/>
            <person name="Piso A."/>
            <person name="Price J.L."/>
            <person name="Sonnekus B."/>
            <person name="Thomas C."/>
            <person name="van der Nest A."/>
            <person name="van Dijk A."/>
            <person name="van Heerden A."/>
            <person name="van Vuuren N."/>
            <person name="Yilmaz N."/>
            <person name="Duong T.A."/>
            <person name="van der Merwe N.A."/>
            <person name="Wingfield M.J."/>
            <person name="Wingfield B.D."/>
        </authorList>
    </citation>
    <scope>NUCLEOTIDE SEQUENCE [LARGE SCALE GENOMIC DNA]</scope>
    <source>
        <strain evidence="7 8">CMW 18300</strain>
    </source>
</reference>
<keyword evidence="3" id="KW-0479">Metal-binding</keyword>
<evidence type="ECO:0000256" key="2">
    <source>
        <dbReference type="ARBA" id="ARBA00010617"/>
    </source>
</evidence>
<evidence type="ECO:0000256" key="3">
    <source>
        <dbReference type="ARBA" id="ARBA00022723"/>
    </source>
</evidence>
<feature type="transmembrane region" description="Helical" evidence="6">
    <location>
        <begin position="56"/>
        <end position="80"/>
    </location>
</feature>